<dbReference type="Proteomes" id="UP000236248">
    <property type="component" value="Chromosome NCAV"/>
</dbReference>
<reference evidence="2" key="1">
    <citation type="submission" date="2018-01" db="EMBL/GenBank/DDBJ databases">
        <authorList>
            <person name="Kerou L M."/>
        </authorList>
    </citation>
    <scope>NUCLEOTIDE SEQUENCE [LARGE SCALE GENOMIC DNA]</scope>
    <source>
        <strain evidence="2">SCU2</strain>
    </source>
</reference>
<proteinExistence type="predicted"/>
<accession>A0A2K5APT5</accession>
<dbReference type="AlphaFoldDB" id="A0A2K5APT5"/>
<gene>
    <name evidence="1" type="ORF">NCAV_0425</name>
</gene>
<dbReference type="EMBL" id="LT981265">
    <property type="protein sequence ID" value="SPC33619.1"/>
    <property type="molecule type" value="Genomic_DNA"/>
</dbReference>
<evidence type="ECO:0000313" key="2">
    <source>
        <dbReference type="Proteomes" id="UP000236248"/>
    </source>
</evidence>
<organism evidence="1 2">
    <name type="scientific">Candidatus Nitrosocaldus cavascurensis</name>
    <dbReference type="NCBI Taxonomy" id="2058097"/>
    <lineage>
        <taxon>Archaea</taxon>
        <taxon>Nitrososphaerota</taxon>
        <taxon>Nitrososphaeria</taxon>
        <taxon>Candidatus Nitrosocaldales</taxon>
        <taxon>Candidatus Nitrosocaldaceae</taxon>
        <taxon>Candidatus Nitrosocaldus</taxon>
    </lineage>
</organism>
<sequence length="39" mass="4522">MDRASGSTNDLQDRELVPAMARGFKSHPRRLLIELLYYT</sequence>
<protein>
    <submittedName>
        <fullName evidence="1">Uncharacterized protein</fullName>
    </submittedName>
</protein>
<name>A0A2K5APT5_9ARCH</name>
<evidence type="ECO:0000313" key="1">
    <source>
        <dbReference type="EMBL" id="SPC33619.1"/>
    </source>
</evidence>
<dbReference type="KEGG" id="ncv:NCAV_0425"/>
<keyword evidence="2" id="KW-1185">Reference proteome</keyword>